<name>A0A2R8BZA7_9RHOB</name>
<dbReference type="EMBL" id="ONZF01000009">
    <property type="protein sequence ID" value="SPJ25507.1"/>
    <property type="molecule type" value="Genomic_DNA"/>
</dbReference>
<dbReference type="AlphaFoldDB" id="A0A2R8BZA7"/>
<dbReference type="Proteomes" id="UP000244912">
    <property type="component" value="Unassembled WGS sequence"/>
</dbReference>
<gene>
    <name evidence="1" type="ORF">PAA8504_03358</name>
</gene>
<organism evidence="1 2">
    <name type="scientific">Palleronia abyssalis</name>
    <dbReference type="NCBI Taxonomy" id="1501240"/>
    <lineage>
        <taxon>Bacteria</taxon>
        <taxon>Pseudomonadati</taxon>
        <taxon>Pseudomonadota</taxon>
        <taxon>Alphaproteobacteria</taxon>
        <taxon>Rhodobacterales</taxon>
        <taxon>Roseobacteraceae</taxon>
        <taxon>Palleronia</taxon>
    </lineage>
</organism>
<proteinExistence type="predicted"/>
<evidence type="ECO:0000313" key="1">
    <source>
        <dbReference type="EMBL" id="SPJ25507.1"/>
    </source>
</evidence>
<evidence type="ECO:0000313" key="2">
    <source>
        <dbReference type="Proteomes" id="UP000244912"/>
    </source>
</evidence>
<sequence>MLRISDANHVISIEANRKGSDLSSGRLRIVIRNAPYRGSRALGWAQQPVGLVVDGTAVRVGDMSLDRKTSGSDKGKVADFLLLEENLASLLAQLERGSRMVVQSAIASEGSEELSNVASVFDVAPLHDIDQVFDRAHASMEASLRARQCEPQTGGCHLTTVCCGMAGLADDCWELRTLRAFRDGWLVHQEGGRADIARYYQEAPKISRALAGDPRAARRVYLRFILPSAVMAYLRWNRAAWEIYRRGAAHASNRCRT</sequence>
<keyword evidence="2" id="KW-1185">Reference proteome</keyword>
<protein>
    <submittedName>
        <fullName evidence="1">Uncharacterized protein</fullName>
    </submittedName>
</protein>
<reference evidence="2" key="1">
    <citation type="submission" date="2018-03" db="EMBL/GenBank/DDBJ databases">
        <authorList>
            <person name="Rodrigo-Torres L."/>
            <person name="Arahal R. D."/>
            <person name="Lucena T."/>
        </authorList>
    </citation>
    <scope>NUCLEOTIDE SEQUENCE [LARGE SCALE GENOMIC DNA]</scope>
    <source>
        <strain evidence="2">CECT 8504</strain>
    </source>
</reference>
<accession>A0A2R8BZA7</accession>